<keyword evidence="1" id="KW-0472">Membrane</keyword>
<reference evidence="2" key="1">
    <citation type="submission" date="2020-05" db="EMBL/GenBank/DDBJ databases">
        <authorList>
            <person name="Chiriac C."/>
            <person name="Salcher M."/>
            <person name="Ghai R."/>
            <person name="Kavagutti S V."/>
        </authorList>
    </citation>
    <scope>NUCLEOTIDE SEQUENCE</scope>
</reference>
<feature type="transmembrane region" description="Helical" evidence="1">
    <location>
        <begin position="128"/>
        <end position="152"/>
    </location>
</feature>
<feature type="transmembrane region" description="Helical" evidence="1">
    <location>
        <begin position="83"/>
        <end position="108"/>
    </location>
</feature>
<organism evidence="2">
    <name type="scientific">freshwater metagenome</name>
    <dbReference type="NCBI Taxonomy" id="449393"/>
    <lineage>
        <taxon>unclassified sequences</taxon>
        <taxon>metagenomes</taxon>
        <taxon>ecological metagenomes</taxon>
    </lineage>
</organism>
<evidence type="ECO:0000313" key="2">
    <source>
        <dbReference type="EMBL" id="CAB4625620.1"/>
    </source>
</evidence>
<sequence>MSVKRNASAVITAGLIFGFVIGAALGVLWWRLAPRIEVVVESGQLVDFQTQGFLASDISYGALAIVAGLLVTIGLARMRREHLLSVLVAGVLSGLVGSLAMWWIGHYLGRVDIAGLAGTQSEVVEGPLVLHLGAMLLIWPIVAAMVVTVLAFEDWLAGLKKKN</sequence>
<gene>
    <name evidence="2" type="ORF">UFOPK1908_01151</name>
</gene>
<feature type="transmembrane region" description="Helical" evidence="1">
    <location>
        <begin position="7"/>
        <end position="30"/>
    </location>
</feature>
<accession>A0A6J6IM84</accession>
<keyword evidence="1" id="KW-0812">Transmembrane</keyword>
<evidence type="ECO:0000256" key="1">
    <source>
        <dbReference type="SAM" id="Phobius"/>
    </source>
</evidence>
<proteinExistence type="predicted"/>
<name>A0A6J6IM84_9ZZZZ</name>
<keyword evidence="1" id="KW-1133">Transmembrane helix</keyword>
<feature type="transmembrane region" description="Helical" evidence="1">
    <location>
        <begin position="58"/>
        <end position="76"/>
    </location>
</feature>
<protein>
    <submittedName>
        <fullName evidence="2">Unannotated protein</fullName>
    </submittedName>
</protein>
<dbReference type="EMBL" id="CAEZVB010000061">
    <property type="protein sequence ID" value="CAB4625620.1"/>
    <property type="molecule type" value="Genomic_DNA"/>
</dbReference>
<dbReference type="AlphaFoldDB" id="A0A6J6IM84"/>